<feature type="region of interest" description="Disordered" evidence="1">
    <location>
        <begin position="1"/>
        <end position="70"/>
    </location>
</feature>
<gene>
    <name evidence="2" type="ORF">TM448A01654_0004</name>
    <name evidence="3" type="ORF">TM448B03531_0011</name>
</gene>
<protein>
    <submittedName>
        <fullName evidence="2">Uncharacterized protein</fullName>
    </submittedName>
</protein>
<evidence type="ECO:0000313" key="3">
    <source>
        <dbReference type="EMBL" id="QJI02688.1"/>
    </source>
</evidence>
<dbReference type="EMBL" id="MT144183">
    <property type="protein sequence ID" value="QJA50244.1"/>
    <property type="molecule type" value="Genomic_DNA"/>
</dbReference>
<dbReference type="AlphaFoldDB" id="A0A6H1ZRP7"/>
<organism evidence="2">
    <name type="scientific">viral metagenome</name>
    <dbReference type="NCBI Taxonomy" id="1070528"/>
    <lineage>
        <taxon>unclassified sequences</taxon>
        <taxon>metagenomes</taxon>
        <taxon>organismal metagenomes</taxon>
    </lineage>
</organism>
<feature type="compositionally biased region" description="Basic and acidic residues" evidence="1">
    <location>
        <begin position="59"/>
        <end position="70"/>
    </location>
</feature>
<accession>A0A6H1ZRP7</accession>
<sequence length="70" mass="7764">MGSQTTIIKTKPSKSSSGGGSKKGRQSAHRKGKYLKQKTRTTLNKARARKKHAIAHPNDFQEKLTEKEGE</sequence>
<evidence type="ECO:0000256" key="1">
    <source>
        <dbReference type="SAM" id="MobiDB-lite"/>
    </source>
</evidence>
<proteinExistence type="predicted"/>
<evidence type="ECO:0000313" key="2">
    <source>
        <dbReference type="EMBL" id="QJA50244.1"/>
    </source>
</evidence>
<feature type="compositionally biased region" description="Basic residues" evidence="1">
    <location>
        <begin position="22"/>
        <end position="39"/>
    </location>
</feature>
<reference evidence="2" key="1">
    <citation type="submission" date="2020-03" db="EMBL/GenBank/DDBJ databases">
        <title>The deep terrestrial virosphere.</title>
        <authorList>
            <person name="Holmfeldt K."/>
            <person name="Nilsson E."/>
            <person name="Simone D."/>
            <person name="Lopez-Fernandez M."/>
            <person name="Wu X."/>
            <person name="de Brujin I."/>
            <person name="Lundin D."/>
            <person name="Andersson A."/>
            <person name="Bertilsson S."/>
            <person name="Dopson M."/>
        </authorList>
    </citation>
    <scope>NUCLEOTIDE SEQUENCE</scope>
    <source>
        <strain evidence="2">TM448A01654</strain>
        <strain evidence="3">TM448B03531</strain>
    </source>
</reference>
<dbReference type="EMBL" id="MT145022">
    <property type="protein sequence ID" value="QJI02688.1"/>
    <property type="molecule type" value="Genomic_DNA"/>
</dbReference>
<name>A0A6H1ZRP7_9ZZZZ</name>